<feature type="domain" description="ABC transporter" evidence="5">
    <location>
        <begin position="5"/>
        <end position="251"/>
    </location>
</feature>
<dbReference type="PANTHER" id="PTHR46743">
    <property type="entry name" value="TEICHOIC ACIDS EXPORT ATP-BINDING PROTEIN TAGH"/>
    <property type="match status" value="1"/>
</dbReference>
<keyword evidence="4" id="KW-0067">ATP-binding</keyword>
<gene>
    <name evidence="6" type="ORF">SAMN02745674_01151</name>
</gene>
<dbReference type="GO" id="GO:0140359">
    <property type="term" value="F:ABC-type transporter activity"/>
    <property type="evidence" value="ECO:0007669"/>
    <property type="project" value="InterPro"/>
</dbReference>
<dbReference type="EMBL" id="FUXP01000003">
    <property type="protein sequence ID" value="SJZ89785.1"/>
    <property type="molecule type" value="Genomic_DNA"/>
</dbReference>
<dbReference type="InterPro" id="IPR003593">
    <property type="entry name" value="AAA+_ATPase"/>
</dbReference>
<dbReference type="PROSITE" id="PS50893">
    <property type="entry name" value="ABC_TRANSPORTER_2"/>
    <property type="match status" value="1"/>
</dbReference>
<dbReference type="SMART" id="SM00382">
    <property type="entry name" value="AAA"/>
    <property type="match status" value="1"/>
</dbReference>
<keyword evidence="7" id="KW-1185">Reference proteome</keyword>
<organism evidence="6 7">
    <name type="scientific">Lysobacter spongiicola DSM 21749</name>
    <dbReference type="NCBI Taxonomy" id="1122188"/>
    <lineage>
        <taxon>Bacteria</taxon>
        <taxon>Pseudomonadati</taxon>
        <taxon>Pseudomonadota</taxon>
        <taxon>Gammaproteobacteria</taxon>
        <taxon>Lysobacterales</taxon>
        <taxon>Lysobacteraceae</taxon>
        <taxon>Novilysobacter</taxon>
    </lineage>
</organism>
<dbReference type="RefSeq" id="WP_078757762.1">
    <property type="nucleotide sequence ID" value="NZ_FUXP01000003.1"/>
</dbReference>
<dbReference type="CDD" id="cd03220">
    <property type="entry name" value="ABC_KpsT_Wzt"/>
    <property type="match status" value="1"/>
</dbReference>
<evidence type="ECO:0000256" key="1">
    <source>
        <dbReference type="ARBA" id="ARBA00005417"/>
    </source>
</evidence>
<sequence length="391" mass="42014">MGAMIKVEHLSLDVPVFLQRERGSTGWGGMFFGAAFDPPKRRMARLLDDLSFEIKEGDRVAILGRNGAGKSTLLRVLNRVYQPSHGSVVVEGSCQALLNMSLGFNAEATVRENIHLRGIAMGLKSSFLREQIGPILEFSGLQEKVNHRLRTLSSGQKMRLGFAISTSVQHDIILMDEWVGAGDADFMAKAKERMRSRVGGSKIVVLASHSVGLLRDICNKALVLERGRLVHAGDITTSLKHYHDLMARARNTPDAPGETEVPVHGQVYGAVEEITAAGDGRFLVKGWMVDTEGAVPSGLALERNGFRYVAEEVERIPRPDVMRHFGLSTEQCGFLALVKVPGCSAPADLGIGVRVLGGATTDTSGTQLRMAAAVAAALSPAAVSPPKEAQG</sequence>
<dbReference type="InterPro" id="IPR050683">
    <property type="entry name" value="Bact_Polysacc_Export_ATP-bd"/>
</dbReference>
<dbReference type="Pfam" id="PF00005">
    <property type="entry name" value="ABC_tran"/>
    <property type="match status" value="1"/>
</dbReference>
<comment type="similarity">
    <text evidence="1">Belongs to the ABC transporter superfamily.</text>
</comment>
<dbReference type="PANTHER" id="PTHR46743:SF2">
    <property type="entry name" value="TEICHOIC ACIDS EXPORT ATP-BINDING PROTEIN TAGH"/>
    <property type="match status" value="1"/>
</dbReference>
<evidence type="ECO:0000259" key="5">
    <source>
        <dbReference type="PROSITE" id="PS50893"/>
    </source>
</evidence>
<dbReference type="GO" id="GO:0005524">
    <property type="term" value="F:ATP binding"/>
    <property type="evidence" value="ECO:0007669"/>
    <property type="project" value="UniProtKB-KW"/>
</dbReference>
<dbReference type="Proteomes" id="UP000190061">
    <property type="component" value="Unassembled WGS sequence"/>
</dbReference>
<dbReference type="SUPFAM" id="SSF52540">
    <property type="entry name" value="P-loop containing nucleoside triphosphate hydrolases"/>
    <property type="match status" value="1"/>
</dbReference>
<keyword evidence="2" id="KW-0813">Transport</keyword>
<dbReference type="AlphaFoldDB" id="A0A1T4PDZ5"/>
<dbReference type="InterPro" id="IPR027417">
    <property type="entry name" value="P-loop_NTPase"/>
</dbReference>
<dbReference type="Gene3D" id="3.40.50.300">
    <property type="entry name" value="P-loop containing nucleotide triphosphate hydrolases"/>
    <property type="match status" value="1"/>
</dbReference>
<dbReference type="InterPro" id="IPR015860">
    <property type="entry name" value="ABC_transpr_TagH-like"/>
</dbReference>
<dbReference type="STRING" id="1122188.SAMN02745674_01151"/>
<reference evidence="6 7" key="1">
    <citation type="submission" date="2017-02" db="EMBL/GenBank/DDBJ databases">
        <authorList>
            <person name="Peterson S.W."/>
        </authorList>
    </citation>
    <scope>NUCLEOTIDE SEQUENCE [LARGE SCALE GENOMIC DNA]</scope>
    <source>
        <strain evidence="6 7">DSM 21749</strain>
    </source>
</reference>
<dbReference type="InterPro" id="IPR017871">
    <property type="entry name" value="ABC_transporter-like_CS"/>
</dbReference>
<evidence type="ECO:0000256" key="4">
    <source>
        <dbReference type="ARBA" id="ARBA00022840"/>
    </source>
</evidence>
<evidence type="ECO:0000313" key="6">
    <source>
        <dbReference type="EMBL" id="SJZ89785.1"/>
    </source>
</evidence>
<dbReference type="GO" id="GO:0016887">
    <property type="term" value="F:ATP hydrolysis activity"/>
    <property type="evidence" value="ECO:0007669"/>
    <property type="project" value="InterPro"/>
</dbReference>
<evidence type="ECO:0000313" key="7">
    <source>
        <dbReference type="Proteomes" id="UP000190061"/>
    </source>
</evidence>
<dbReference type="OrthoDB" id="9778870at2"/>
<protein>
    <submittedName>
        <fullName evidence="6">ABC-type polysaccharide/polyol phosphate transport system, ATPase component</fullName>
    </submittedName>
</protein>
<dbReference type="GO" id="GO:0016020">
    <property type="term" value="C:membrane"/>
    <property type="evidence" value="ECO:0007669"/>
    <property type="project" value="InterPro"/>
</dbReference>
<evidence type="ECO:0000256" key="3">
    <source>
        <dbReference type="ARBA" id="ARBA00022741"/>
    </source>
</evidence>
<accession>A0A1T4PDZ5</accession>
<proteinExistence type="inferred from homology"/>
<dbReference type="PROSITE" id="PS00211">
    <property type="entry name" value="ABC_TRANSPORTER_1"/>
    <property type="match status" value="1"/>
</dbReference>
<dbReference type="InterPro" id="IPR003439">
    <property type="entry name" value="ABC_transporter-like_ATP-bd"/>
</dbReference>
<evidence type="ECO:0000256" key="2">
    <source>
        <dbReference type="ARBA" id="ARBA00022448"/>
    </source>
</evidence>
<keyword evidence="3" id="KW-0547">Nucleotide-binding</keyword>
<name>A0A1T4PDZ5_9GAMM</name>